<dbReference type="GO" id="GO:0005730">
    <property type="term" value="C:nucleolus"/>
    <property type="evidence" value="ECO:0007669"/>
    <property type="project" value="TreeGrafter"/>
</dbReference>
<dbReference type="GO" id="GO:0042274">
    <property type="term" value="P:ribosomal small subunit biogenesis"/>
    <property type="evidence" value="ECO:0007669"/>
    <property type="project" value="TreeGrafter"/>
</dbReference>
<dbReference type="EMBL" id="JAHLUX010000003">
    <property type="protein sequence ID" value="KAG7820066.1"/>
    <property type="molecule type" value="Genomic_DNA"/>
</dbReference>
<feature type="domain" description="Ribosomal RNA-processing protein 14 N-terminal" evidence="6">
    <location>
        <begin position="18"/>
        <end position="64"/>
    </location>
</feature>
<evidence type="ECO:0000256" key="1">
    <source>
        <dbReference type="ARBA" id="ARBA00004123"/>
    </source>
</evidence>
<evidence type="ECO:0000259" key="5">
    <source>
        <dbReference type="Pfam" id="PF04935"/>
    </source>
</evidence>
<name>A0AAN6DH16_PICAN</name>
<gene>
    <name evidence="7" type="ORF">KL928_001503</name>
</gene>
<accession>A0AAN6DH16</accession>
<feature type="region of interest" description="Disordered" evidence="4">
    <location>
        <begin position="38"/>
        <end position="273"/>
    </location>
</feature>
<feature type="domain" description="Ribosomal RNA-processing protein 14/surfeit locus protein 6 C-terminal" evidence="5">
    <location>
        <begin position="193"/>
        <end position="374"/>
    </location>
</feature>
<feature type="region of interest" description="Disordered" evidence="4">
    <location>
        <begin position="350"/>
        <end position="403"/>
    </location>
</feature>
<dbReference type="InterPro" id="IPR029188">
    <property type="entry name" value="Rrp14_N"/>
</dbReference>
<feature type="compositionally biased region" description="Basic and acidic residues" evidence="4">
    <location>
        <begin position="350"/>
        <end position="370"/>
    </location>
</feature>
<evidence type="ECO:0008006" key="9">
    <source>
        <dbReference type="Google" id="ProtNLM"/>
    </source>
</evidence>
<dbReference type="PANTHER" id="PTHR14369:SF0">
    <property type="entry name" value="SURFEIT LOCUS PROTEIN 6"/>
    <property type="match status" value="1"/>
</dbReference>
<dbReference type="InterPro" id="IPR029190">
    <property type="entry name" value="Rrp14/SURF6_C"/>
</dbReference>
<dbReference type="RefSeq" id="XP_043060780.1">
    <property type="nucleotide sequence ID" value="XM_043201876.1"/>
</dbReference>
<dbReference type="PANTHER" id="PTHR14369">
    <property type="entry name" value="SURFEIT LOCUS PROTEIN 6"/>
    <property type="match status" value="1"/>
</dbReference>
<feature type="compositionally biased region" description="Polar residues" evidence="4">
    <location>
        <begin position="183"/>
        <end position="192"/>
    </location>
</feature>
<comment type="similarity">
    <text evidence="2">Belongs to the SURF6 family.</text>
</comment>
<evidence type="ECO:0000256" key="3">
    <source>
        <dbReference type="ARBA" id="ARBA00023242"/>
    </source>
</evidence>
<dbReference type="GO" id="GO:0003677">
    <property type="term" value="F:DNA binding"/>
    <property type="evidence" value="ECO:0007669"/>
    <property type="project" value="TreeGrafter"/>
</dbReference>
<feature type="compositionally biased region" description="Basic and acidic residues" evidence="4">
    <location>
        <begin position="52"/>
        <end position="81"/>
    </location>
</feature>
<dbReference type="GO" id="GO:0042273">
    <property type="term" value="P:ribosomal large subunit biogenesis"/>
    <property type="evidence" value="ECO:0007669"/>
    <property type="project" value="TreeGrafter"/>
</dbReference>
<dbReference type="GO" id="GO:0003723">
    <property type="term" value="F:RNA binding"/>
    <property type="evidence" value="ECO:0007669"/>
    <property type="project" value="TreeGrafter"/>
</dbReference>
<protein>
    <recommendedName>
        <fullName evidence="9">Ribosomal RNA-processing protein 14</fullName>
    </recommendedName>
</protein>
<feature type="compositionally biased region" description="Basic and acidic residues" evidence="4">
    <location>
        <begin position="149"/>
        <end position="174"/>
    </location>
</feature>
<dbReference type="Pfam" id="PF15459">
    <property type="entry name" value="RRP14"/>
    <property type="match status" value="1"/>
</dbReference>
<feature type="compositionally biased region" description="Basic and acidic residues" evidence="4">
    <location>
        <begin position="393"/>
        <end position="403"/>
    </location>
</feature>
<evidence type="ECO:0000256" key="2">
    <source>
        <dbReference type="ARBA" id="ARBA00005904"/>
    </source>
</evidence>
<feature type="compositionally biased region" description="Polar residues" evidence="4">
    <location>
        <begin position="243"/>
        <end position="255"/>
    </location>
</feature>
<dbReference type="InterPro" id="IPR007019">
    <property type="entry name" value="SURF6"/>
</dbReference>
<dbReference type="AlphaFoldDB" id="A0AAN6DH16"/>
<proteinExistence type="inferred from homology"/>
<feature type="compositionally biased region" description="Low complexity" evidence="4">
    <location>
        <begin position="94"/>
        <end position="110"/>
    </location>
</feature>
<comment type="subcellular location">
    <subcellularLocation>
        <location evidence="1">Nucleus</location>
    </subcellularLocation>
</comment>
<feature type="compositionally biased region" description="Acidic residues" evidence="4">
    <location>
        <begin position="214"/>
        <end position="235"/>
    </location>
</feature>
<evidence type="ECO:0000259" key="6">
    <source>
        <dbReference type="Pfam" id="PF15459"/>
    </source>
</evidence>
<comment type="caution">
    <text evidence="7">The sequence shown here is derived from an EMBL/GenBank/DDBJ whole genome shotgun (WGS) entry which is preliminary data.</text>
</comment>
<organism evidence="7 8">
    <name type="scientific">Pichia angusta</name>
    <name type="common">Yeast</name>
    <name type="synonym">Hansenula polymorpha</name>
    <dbReference type="NCBI Taxonomy" id="870730"/>
    <lineage>
        <taxon>Eukaryota</taxon>
        <taxon>Fungi</taxon>
        <taxon>Dikarya</taxon>
        <taxon>Ascomycota</taxon>
        <taxon>Saccharomycotina</taxon>
        <taxon>Pichiomycetes</taxon>
        <taxon>Pichiales</taxon>
        <taxon>Pichiaceae</taxon>
        <taxon>Ogataea</taxon>
    </lineage>
</organism>
<keyword evidence="3" id="KW-0539">Nucleus</keyword>
<dbReference type="Pfam" id="PF04935">
    <property type="entry name" value="SURF6"/>
    <property type="match status" value="1"/>
</dbReference>
<evidence type="ECO:0000313" key="8">
    <source>
        <dbReference type="Proteomes" id="UP001196530"/>
    </source>
</evidence>
<evidence type="ECO:0000256" key="4">
    <source>
        <dbReference type="SAM" id="MobiDB-lite"/>
    </source>
</evidence>
<dbReference type="GeneID" id="66125554"/>
<reference evidence="7" key="1">
    <citation type="journal article" date="2021" name="G3 (Bethesda)">
        <title>Genomic diversity, chromosomal rearrangements, and interspecies hybridization in the ogataea polymorpha species complex.</title>
        <authorList>
            <person name="Hanson S.J."/>
            <person name="Cinneide E.O."/>
            <person name="Salzberg L.I."/>
            <person name="Wolfe K.H."/>
            <person name="McGowan J."/>
            <person name="Fitzpatrick D.A."/>
            <person name="Matlin K."/>
        </authorList>
    </citation>
    <scope>NUCLEOTIDE SEQUENCE</scope>
    <source>
        <strain evidence="7">61-244</strain>
    </source>
</reference>
<dbReference type="Proteomes" id="UP001196530">
    <property type="component" value="Unassembled WGS sequence"/>
</dbReference>
<sequence length="403" mass="45893">MRHNVVGVGADRDRDNFHANAFDGLLSLIPAKYYYDEDTSNQWQQKKQSKSQAKENKKAKLDPEATRDVSAKEEKDRHALEAKPVIIPGKKQESSPAEEPAAVEAQEPESTATDTELKLDDATIVFDDDGDGDIAPPPPRKSSKQPLTPDKKKEKAENLAKLRAKLAEKINTLKEKRKAPGTKFSTVTSRQQILEERRKKEALKRQQKKNKEEKDDDDDKSSSEDEDVDDKDDKEDVVMYNNIEFSQGERATSDLSGVRKVGRRKGPSNNDVKAHLKKAEQEKAKLAAMDKEQAQAVEEKHKWNKALAGAQGIKVKDDVKLLKKALKRKEAKKRKSEREWGERKQFVADQIKAKQDRREENLRIRRENKGKSRKHQTKQLRSFKGATRAPKRAGFEGKIKRKS</sequence>
<evidence type="ECO:0000313" key="7">
    <source>
        <dbReference type="EMBL" id="KAG7820066.1"/>
    </source>
</evidence>